<dbReference type="PROSITE" id="PS50215">
    <property type="entry name" value="ADAM_MEPRO"/>
    <property type="match status" value="1"/>
</dbReference>
<dbReference type="Gene3D" id="3.40.1620.60">
    <property type="match status" value="1"/>
</dbReference>
<evidence type="ECO:0000259" key="10">
    <source>
        <dbReference type="PROSITE" id="PS50215"/>
    </source>
</evidence>
<keyword evidence="7" id="KW-0325">Glycoprotein</keyword>
<dbReference type="InterPro" id="IPR001590">
    <property type="entry name" value="Peptidase_M12B"/>
</dbReference>
<accession>A0A336KUH1</accession>
<dbReference type="VEuPathDB" id="VectorBase:CSON014126"/>
<dbReference type="InterPro" id="IPR024079">
    <property type="entry name" value="MetalloPept_cat_dom_sf"/>
</dbReference>
<keyword evidence="1" id="KW-0645">Protease</keyword>
<feature type="domain" description="Peptidase M12B" evidence="10">
    <location>
        <begin position="163"/>
        <end position="378"/>
    </location>
</feature>
<reference evidence="12" key="2">
    <citation type="submission" date="2018-07" db="EMBL/GenBank/DDBJ databases">
        <authorList>
            <person name="Quirk P.G."/>
            <person name="Krulwich T.A."/>
        </authorList>
    </citation>
    <scope>NUCLEOTIDE SEQUENCE</scope>
</reference>
<dbReference type="InterPro" id="IPR057401">
    <property type="entry name" value="Adt-1/2-like_dom"/>
</dbReference>
<evidence type="ECO:0000256" key="7">
    <source>
        <dbReference type="ARBA" id="ARBA00023180"/>
    </source>
</evidence>
<feature type="active site" evidence="8">
    <location>
        <position position="320"/>
    </location>
</feature>
<dbReference type="GO" id="GO:0004222">
    <property type="term" value="F:metalloendopeptidase activity"/>
    <property type="evidence" value="ECO:0007669"/>
    <property type="project" value="InterPro"/>
</dbReference>
<keyword evidence="3" id="KW-0378">Hydrolase</keyword>
<evidence type="ECO:0000256" key="4">
    <source>
        <dbReference type="ARBA" id="ARBA00022833"/>
    </source>
</evidence>
<feature type="binding site" evidence="8">
    <location>
        <position position="319"/>
    </location>
    <ligand>
        <name>Zn(2+)</name>
        <dbReference type="ChEBI" id="CHEBI:29105"/>
        <note>catalytic</note>
    </ligand>
</feature>
<dbReference type="AlphaFoldDB" id="A0A336KUH1"/>
<keyword evidence="5" id="KW-0482">Metalloprotease</keyword>
<dbReference type="CDD" id="cd04273">
    <property type="entry name" value="ZnMc_ADAMTS_like"/>
    <property type="match status" value="1"/>
</dbReference>
<dbReference type="GO" id="GO:0030198">
    <property type="term" value="P:extracellular matrix organization"/>
    <property type="evidence" value="ECO:0007669"/>
    <property type="project" value="TreeGrafter"/>
</dbReference>
<evidence type="ECO:0000256" key="6">
    <source>
        <dbReference type="ARBA" id="ARBA00023157"/>
    </source>
</evidence>
<feature type="compositionally biased region" description="Polar residues" evidence="9">
    <location>
        <begin position="742"/>
        <end position="753"/>
    </location>
</feature>
<evidence type="ECO:0000256" key="8">
    <source>
        <dbReference type="PROSITE-ProRule" id="PRU00276"/>
    </source>
</evidence>
<gene>
    <name evidence="11" type="primary">CSON014126</name>
</gene>
<evidence type="ECO:0000256" key="2">
    <source>
        <dbReference type="ARBA" id="ARBA00022723"/>
    </source>
</evidence>
<feature type="binding site" evidence="8">
    <location>
        <position position="329"/>
    </location>
    <ligand>
        <name>Zn(2+)</name>
        <dbReference type="ChEBI" id="CHEBI:29105"/>
        <note>catalytic</note>
    </ligand>
</feature>
<dbReference type="GO" id="GO:0046872">
    <property type="term" value="F:metal ion binding"/>
    <property type="evidence" value="ECO:0007669"/>
    <property type="project" value="UniProtKB-KW"/>
</dbReference>
<evidence type="ECO:0000313" key="12">
    <source>
        <dbReference type="EMBL" id="SSX27049.1"/>
    </source>
</evidence>
<dbReference type="EMBL" id="UFQS01000762">
    <property type="protein sequence ID" value="SSX06703.1"/>
    <property type="molecule type" value="Genomic_DNA"/>
</dbReference>
<evidence type="ECO:0000256" key="3">
    <source>
        <dbReference type="ARBA" id="ARBA00022801"/>
    </source>
</evidence>
<sequence length="1005" mass="113773">MILFSDDNLNKFTLRPSSNLVDSSFALIMRYDDSPKIVENSLNLAEKYANCFYSNENSAFDLCDDENIRGIIRNNRNKTNIVIHPLPSRFGTNSHIIMHREMLDDDLQENQVFEPEMSRYEYRTLSLNQNPYNSSSYVPRYRPKRQISSNSKNNVQSNIPNVLHIETAIFVDKDLFRHMRKNFPVNTESHLIRFVLAMINGVQLLYHHPSLGKQVNFILKRLEILHTEPKDLRRASDIDIYLNSFCSWQRKLNPASDADVVHFDHAVILTGLDLYVVGKNGKVSSQVVGLAPVAGMCSAVSSCTINEGKHFESVFVVAHEIGHNLGMRHDSSESNCDPSLYIMSPTLGSGKITWSQCSANYLNNFLRSSQATCLFDRGQFGPSLDHSAEGLLPGQRFDADTQCMLKYGRDSVRSPTQAFNDICRDLHCQRSRYTWTSHPALEGTSCGIGMWCQSGVCVPRLKSASSPYSSTSNATPSSLMHAGAEKLIQLDDNAHLAQHLDNLASHSNKIAIWSDWGEGSECESGCLYGESGRLKEGSTGLRIYQRTCGDYGGSRSDCKGSDKKFETCMPSHCYSVQRTTVLDFANEVCIRAKEFDPDLTGNGIQQVANPEESCLVFCETRTLKPKSKSWIFPDGTTCRNKNSDFDDSFYCINGRCEKFTCENSTENYFKIESDFCPQSLVFEQSKEKEQNLNTLQENGRDFKSLKLTTKKPDEKSPEINATTDNSKSDSLQTLRYVAAASVPSSNQEPYNSRRNSEAPQALPYTTNSMHHTDKLELQKHKNRKSNEWTAKSGCHFSCMENARGLQLVESVHDSGSKNIQLCSPDLVPCDRIQTTFEYATKLCTKYRAKVRGLSGTGTQIAASIHDPDRSCKVACQDGYMTHRFYLVNGEQGFFPFGTKCSKTDERYCVSGKCLQFGDDDIPLNESYNNMINLRNKRDLRTKKSLRFKRHYLYYAPINITERITRDFLNNLIAKIDFNLSKDFDNISEEHIDFQDPVDYSLVEQR</sequence>
<dbReference type="Gene3D" id="3.40.390.10">
    <property type="entry name" value="Collagenase (Catalytic Domain)"/>
    <property type="match status" value="1"/>
</dbReference>
<feature type="compositionally biased region" description="Polar residues" evidence="9">
    <location>
        <begin position="719"/>
        <end position="728"/>
    </location>
</feature>
<keyword evidence="2 8" id="KW-0479">Metal-binding</keyword>
<dbReference type="EMBL" id="UFQT01000762">
    <property type="protein sequence ID" value="SSX27049.1"/>
    <property type="molecule type" value="Genomic_DNA"/>
</dbReference>
<proteinExistence type="predicted"/>
<dbReference type="GO" id="GO:0006508">
    <property type="term" value="P:proteolysis"/>
    <property type="evidence" value="ECO:0007669"/>
    <property type="project" value="UniProtKB-KW"/>
</dbReference>
<dbReference type="PANTHER" id="PTHR13723">
    <property type="entry name" value="ADAMTS A DISINTEGRIN AND METALLOPROTEASE WITH THROMBOSPONDIN MOTIFS PROTEASE"/>
    <property type="match status" value="1"/>
</dbReference>
<feature type="compositionally biased region" description="Basic and acidic residues" evidence="9">
    <location>
        <begin position="698"/>
        <end position="717"/>
    </location>
</feature>
<evidence type="ECO:0000256" key="9">
    <source>
        <dbReference type="SAM" id="MobiDB-lite"/>
    </source>
</evidence>
<dbReference type="InterPro" id="IPR050439">
    <property type="entry name" value="ADAMTS_ADAMTS-like"/>
</dbReference>
<protein>
    <submittedName>
        <fullName evidence="11">CSON014126 protein</fullName>
    </submittedName>
</protein>
<dbReference type="PANTHER" id="PTHR13723:SF275">
    <property type="entry name" value="STALL, ISOFORM C"/>
    <property type="match status" value="1"/>
</dbReference>
<evidence type="ECO:0000256" key="5">
    <source>
        <dbReference type="ARBA" id="ARBA00023049"/>
    </source>
</evidence>
<comment type="caution">
    <text evidence="8">Lacks conserved residue(s) required for the propagation of feature annotation.</text>
</comment>
<dbReference type="Pfam" id="PF17771">
    <property type="entry name" value="ADAMTS_CR_2"/>
    <property type="match status" value="1"/>
</dbReference>
<name>A0A336KUH1_CULSO</name>
<organism evidence="11">
    <name type="scientific">Culicoides sonorensis</name>
    <name type="common">Biting midge</name>
    <dbReference type="NCBI Taxonomy" id="179676"/>
    <lineage>
        <taxon>Eukaryota</taxon>
        <taxon>Metazoa</taxon>
        <taxon>Ecdysozoa</taxon>
        <taxon>Arthropoda</taxon>
        <taxon>Hexapoda</taxon>
        <taxon>Insecta</taxon>
        <taxon>Pterygota</taxon>
        <taxon>Neoptera</taxon>
        <taxon>Endopterygota</taxon>
        <taxon>Diptera</taxon>
        <taxon>Nematocera</taxon>
        <taxon>Chironomoidea</taxon>
        <taxon>Ceratopogonidae</taxon>
        <taxon>Ceratopogoninae</taxon>
        <taxon>Culicoides</taxon>
        <taxon>Monoculicoides</taxon>
    </lineage>
</organism>
<dbReference type="InterPro" id="IPR041645">
    <property type="entry name" value="ADAMTS_CR_2"/>
</dbReference>
<reference evidence="11" key="1">
    <citation type="submission" date="2018-04" db="EMBL/GenBank/DDBJ databases">
        <authorList>
            <person name="Go L.Y."/>
            <person name="Mitchell J.A."/>
        </authorList>
    </citation>
    <scope>NUCLEOTIDE SEQUENCE</scope>
    <source>
        <tissue evidence="11">Whole organism</tissue>
    </source>
</reference>
<feature type="region of interest" description="Disordered" evidence="9">
    <location>
        <begin position="741"/>
        <end position="770"/>
    </location>
</feature>
<dbReference type="OMA" id="RICKGND"/>
<dbReference type="GO" id="GO:0031012">
    <property type="term" value="C:extracellular matrix"/>
    <property type="evidence" value="ECO:0007669"/>
    <property type="project" value="TreeGrafter"/>
</dbReference>
<keyword evidence="6" id="KW-1015">Disulfide bond</keyword>
<evidence type="ECO:0000256" key="1">
    <source>
        <dbReference type="ARBA" id="ARBA00022670"/>
    </source>
</evidence>
<dbReference type="SUPFAM" id="SSF55486">
    <property type="entry name" value="Metalloproteases ('zincins'), catalytic domain"/>
    <property type="match status" value="1"/>
</dbReference>
<dbReference type="Pfam" id="PF25379">
    <property type="entry name" value="Adt-1"/>
    <property type="match status" value="1"/>
</dbReference>
<evidence type="ECO:0000313" key="11">
    <source>
        <dbReference type="EMBL" id="SSX06703.1"/>
    </source>
</evidence>
<feature type="region of interest" description="Disordered" evidence="9">
    <location>
        <begin position="693"/>
        <end position="728"/>
    </location>
</feature>
<dbReference type="Pfam" id="PF01421">
    <property type="entry name" value="Reprolysin"/>
    <property type="match status" value="1"/>
</dbReference>
<feature type="binding site" evidence="8">
    <location>
        <position position="323"/>
    </location>
    <ligand>
        <name>Zn(2+)</name>
        <dbReference type="ChEBI" id="CHEBI:29105"/>
        <note>catalytic</note>
    </ligand>
</feature>
<keyword evidence="4 8" id="KW-0862">Zinc</keyword>